<evidence type="ECO:0000313" key="1">
    <source>
        <dbReference type="EMBL" id="KAH6941109.1"/>
    </source>
</evidence>
<name>A0ACB7T894_HYAAI</name>
<gene>
    <name evidence="1" type="ORF">HPB50_013707</name>
</gene>
<evidence type="ECO:0000313" key="2">
    <source>
        <dbReference type="Proteomes" id="UP000821845"/>
    </source>
</evidence>
<organism evidence="1 2">
    <name type="scientific">Hyalomma asiaticum</name>
    <name type="common">Tick</name>
    <dbReference type="NCBI Taxonomy" id="266040"/>
    <lineage>
        <taxon>Eukaryota</taxon>
        <taxon>Metazoa</taxon>
        <taxon>Ecdysozoa</taxon>
        <taxon>Arthropoda</taxon>
        <taxon>Chelicerata</taxon>
        <taxon>Arachnida</taxon>
        <taxon>Acari</taxon>
        <taxon>Parasitiformes</taxon>
        <taxon>Ixodida</taxon>
        <taxon>Ixodoidea</taxon>
        <taxon>Ixodidae</taxon>
        <taxon>Hyalomminae</taxon>
        <taxon>Hyalomma</taxon>
    </lineage>
</organism>
<proteinExistence type="predicted"/>
<dbReference type="EMBL" id="CM023491">
    <property type="protein sequence ID" value="KAH6941109.1"/>
    <property type="molecule type" value="Genomic_DNA"/>
</dbReference>
<reference evidence="1" key="1">
    <citation type="submission" date="2020-05" db="EMBL/GenBank/DDBJ databases">
        <title>Large-scale comparative analyses of tick genomes elucidate their genetic diversity and vector capacities.</title>
        <authorList>
            <person name="Jia N."/>
            <person name="Wang J."/>
            <person name="Shi W."/>
            <person name="Du L."/>
            <person name="Sun Y."/>
            <person name="Zhan W."/>
            <person name="Jiang J."/>
            <person name="Wang Q."/>
            <person name="Zhang B."/>
            <person name="Ji P."/>
            <person name="Sakyi L.B."/>
            <person name="Cui X."/>
            <person name="Yuan T."/>
            <person name="Jiang B."/>
            <person name="Yang W."/>
            <person name="Lam T.T.-Y."/>
            <person name="Chang Q."/>
            <person name="Ding S."/>
            <person name="Wang X."/>
            <person name="Zhu J."/>
            <person name="Ruan X."/>
            <person name="Zhao L."/>
            <person name="Wei J."/>
            <person name="Que T."/>
            <person name="Du C."/>
            <person name="Cheng J."/>
            <person name="Dai P."/>
            <person name="Han X."/>
            <person name="Huang E."/>
            <person name="Gao Y."/>
            <person name="Liu J."/>
            <person name="Shao H."/>
            <person name="Ye R."/>
            <person name="Li L."/>
            <person name="Wei W."/>
            <person name="Wang X."/>
            <person name="Wang C."/>
            <person name="Yang T."/>
            <person name="Huo Q."/>
            <person name="Li W."/>
            <person name="Guo W."/>
            <person name="Chen H."/>
            <person name="Zhou L."/>
            <person name="Ni X."/>
            <person name="Tian J."/>
            <person name="Zhou Y."/>
            <person name="Sheng Y."/>
            <person name="Liu T."/>
            <person name="Pan Y."/>
            <person name="Xia L."/>
            <person name="Li J."/>
            <person name="Zhao F."/>
            <person name="Cao W."/>
        </authorList>
    </citation>
    <scope>NUCLEOTIDE SEQUENCE</scope>
    <source>
        <strain evidence="1">Hyas-2018</strain>
    </source>
</reference>
<dbReference type="Proteomes" id="UP000821845">
    <property type="component" value="Chromosome 11"/>
</dbReference>
<protein>
    <submittedName>
        <fullName evidence="1">Uncharacterized protein</fullName>
    </submittedName>
</protein>
<sequence>MASTTEAMDSSAGSAEDLQTTPGTSATFNDQEDAAFEDADFAAGKMGWKVVTSRKTKKKERAATTAQLSQQENHPSGGQPLPLSIAEPHTCEDIDHWRESLRVTGAFRRKEQRSRRHMGGQGQGRYDDHAEGKNGTTTRTPEPPTDIETPLPVEIARQGEHREDSPAPKKRAVTQPRMAVRSDVKDAMEVMSENMRLMNESMMRMNEKMDMFNTRVQKMEMYLNNTVVPAIERMTSPHLAKGALMVNMAVTNRTRNLRIWQWNCRGIASKKAVLLQLVKSETEKPHVILLQETITTELTLTGYKAETHRNEHGRGVAILIGKKIPYIRHEIRHTACYLEHLTIEIIPNDHVGNKQSIFLTTLCSSPKDTRQGFRGILGKIANIAKDSPLIVGGDFNAPHQAWGYAYPSSKGERLYTSASDLDLTLITDPETPTRCGTSSCRDTTPDLTFVRGIEKCGWYNSGIDLGSDHYVLRINAELPGKKQREYKLIDWDKFRKIRTQSSNSSGENTTHTLASWTEQLKADIEPCCQTHSSTLSGIRVAGDETRKGGSRSSGRFSRCPAIQHVAPEKRAPCINRTGKGCTSHAALCPETTHAFNQMKKSCPRLMAVEPSPSRYLWEAAFRASCSGDQLWLLNSACLEMAIRGLPDAVRCWRTRKQMTVGIAWRCCPNPAIIMQAPLWVTTCTSSVDCIAVALSVVEPGLWPRAFVTSWESVSGHNYRTYRCRGRTMDAQPYRVLCTS</sequence>
<comment type="caution">
    <text evidence="1">The sequence shown here is derived from an EMBL/GenBank/DDBJ whole genome shotgun (WGS) entry which is preliminary data.</text>
</comment>
<accession>A0ACB7T894</accession>
<keyword evidence="2" id="KW-1185">Reference proteome</keyword>